<evidence type="ECO:0000313" key="6">
    <source>
        <dbReference type="Proteomes" id="UP001139461"/>
    </source>
</evidence>
<dbReference type="Proteomes" id="UP001139461">
    <property type="component" value="Unassembled WGS sequence"/>
</dbReference>
<protein>
    <submittedName>
        <fullName evidence="5">FG-GAP-like repeat-containing protein</fullName>
    </submittedName>
</protein>
<keyword evidence="1 2" id="KW-0732">Signal</keyword>
<dbReference type="Gene3D" id="2.130.10.130">
    <property type="entry name" value="Integrin alpha, N-terminal"/>
    <property type="match status" value="1"/>
</dbReference>
<dbReference type="InterPro" id="IPR011519">
    <property type="entry name" value="UnbV_ASPIC"/>
</dbReference>
<dbReference type="InterPro" id="IPR013517">
    <property type="entry name" value="FG-GAP"/>
</dbReference>
<organism evidence="5 6">
    <name type="scientific">Aequorivita vitellina</name>
    <dbReference type="NCBI Taxonomy" id="2874475"/>
    <lineage>
        <taxon>Bacteria</taxon>
        <taxon>Pseudomonadati</taxon>
        <taxon>Bacteroidota</taxon>
        <taxon>Flavobacteriia</taxon>
        <taxon>Flavobacteriales</taxon>
        <taxon>Flavobacteriaceae</taxon>
        <taxon>Aequorivita</taxon>
    </lineage>
</organism>
<evidence type="ECO:0000313" key="5">
    <source>
        <dbReference type="EMBL" id="MCG2419647.1"/>
    </source>
</evidence>
<proteinExistence type="predicted"/>
<dbReference type="RefSeq" id="WP_237603434.1">
    <property type="nucleotide sequence ID" value="NZ_JAIRBA010000023.1"/>
</dbReference>
<keyword evidence="6" id="KW-1185">Reference proteome</keyword>
<dbReference type="PANTHER" id="PTHR16026">
    <property type="entry name" value="CARTILAGE ACIDIC PROTEIN 1"/>
    <property type="match status" value="1"/>
</dbReference>
<sequence>MKKTLTIILILACIGFVKAQVSFTSSPISTTGAERAAVDMNGDFLDDLVSVTATNIQIHYQQADGSFVETNITTSPTANTPSWSLAAADFDKNGFVDLLYGGTSGVTFMRAKNNGTAYEEVSFPEYVFSQRSNFVDINNDGHLDAFVCHDVAPSVYYINNGDGTFTFHQGDIGDFPTGGNYGSVWIDYDNDGDMDVFIAKCNVNGDVNERSENQIYQNDGAGNFVEVGDATGLKDEMQTWSATWADFDNDGFLDVFIGSSDSNFTHKLNRNNGDGTFTDISASTGIHALTITGIENCSYDFNNDGFVDIASNGNILLNNGDLTFTLVSHALPNNNGSLGDLNNDGFIDSFTGGNIYYNDANANHWITINTIGVESNINGIGARVSITSNLGTQIREVRSGEGFKYMSTLNTHFGLGADTEITTLTISWPSGIVDTLENVTVDQVISVVEGSTILGLEENLVNNLILYPNPTEGILNLGNLSGFTNPAFSIFDVQGKKVKDAKVSLNAIDVSRLAAGNYILKIYDNNVIKTQRFIKK</sequence>
<feature type="chain" id="PRO_5040974179" evidence="2">
    <location>
        <begin position="20"/>
        <end position="536"/>
    </location>
</feature>
<evidence type="ECO:0000256" key="1">
    <source>
        <dbReference type="ARBA" id="ARBA00022729"/>
    </source>
</evidence>
<comment type="caution">
    <text evidence="5">The sequence shown here is derived from an EMBL/GenBank/DDBJ whole genome shotgun (WGS) entry which is preliminary data.</text>
</comment>
<dbReference type="InterPro" id="IPR028994">
    <property type="entry name" value="Integrin_alpha_N"/>
</dbReference>
<dbReference type="NCBIfam" id="TIGR04183">
    <property type="entry name" value="Por_Secre_tail"/>
    <property type="match status" value="1"/>
</dbReference>
<dbReference type="Pfam" id="PF18962">
    <property type="entry name" value="Por_Secre_tail"/>
    <property type="match status" value="1"/>
</dbReference>
<name>A0A9X1QYF2_9FLAO</name>
<accession>A0A9X1QYF2</accession>
<reference evidence="5" key="1">
    <citation type="submission" date="2021-09" db="EMBL/GenBank/DDBJ databases">
        <title>Genome of Aequorivita sp. strain F47161.</title>
        <authorList>
            <person name="Wang Y."/>
        </authorList>
    </citation>
    <scope>NUCLEOTIDE SEQUENCE</scope>
    <source>
        <strain evidence="5">F47161</strain>
    </source>
</reference>
<evidence type="ECO:0000259" key="3">
    <source>
        <dbReference type="Pfam" id="PF07593"/>
    </source>
</evidence>
<dbReference type="PANTHER" id="PTHR16026:SF0">
    <property type="entry name" value="CARTILAGE ACIDIC PROTEIN 1"/>
    <property type="match status" value="1"/>
</dbReference>
<dbReference type="Pfam" id="PF07593">
    <property type="entry name" value="UnbV_ASPIC"/>
    <property type="match status" value="1"/>
</dbReference>
<feature type="signal peptide" evidence="2">
    <location>
        <begin position="1"/>
        <end position="19"/>
    </location>
</feature>
<feature type="domain" description="Secretion system C-terminal sorting" evidence="4">
    <location>
        <begin position="466"/>
        <end position="534"/>
    </location>
</feature>
<gene>
    <name evidence="5" type="ORF">K8089_11490</name>
</gene>
<feature type="domain" description="ASPIC/UnbV" evidence="3">
    <location>
        <begin position="379"/>
        <end position="445"/>
    </location>
</feature>
<dbReference type="InterPro" id="IPR027039">
    <property type="entry name" value="Crtac1"/>
</dbReference>
<dbReference type="InterPro" id="IPR026444">
    <property type="entry name" value="Secre_tail"/>
</dbReference>
<evidence type="ECO:0000256" key="2">
    <source>
        <dbReference type="SAM" id="SignalP"/>
    </source>
</evidence>
<dbReference type="Pfam" id="PF13517">
    <property type="entry name" value="FG-GAP_3"/>
    <property type="match status" value="2"/>
</dbReference>
<dbReference type="SUPFAM" id="SSF69318">
    <property type="entry name" value="Integrin alpha N-terminal domain"/>
    <property type="match status" value="2"/>
</dbReference>
<evidence type="ECO:0000259" key="4">
    <source>
        <dbReference type="Pfam" id="PF18962"/>
    </source>
</evidence>
<dbReference type="AlphaFoldDB" id="A0A9X1QYF2"/>
<dbReference type="EMBL" id="JAIRBA010000023">
    <property type="protein sequence ID" value="MCG2419647.1"/>
    <property type="molecule type" value="Genomic_DNA"/>
</dbReference>